<dbReference type="Proteomes" id="UP001501682">
    <property type="component" value="Unassembled WGS sequence"/>
</dbReference>
<evidence type="ECO:0008006" key="3">
    <source>
        <dbReference type="Google" id="ProtNLM"/>
    </source>
</evidence>
<protein>
    <recommendedName>
        <fullName evidence="3">Response regulator transcription factor</fullName>
    </recommendedName>
</protein>
<dbReference type="Gene3D" id="3.40.50.2300">
    <property type="match status" value="1"/>
</dbReference>
<comment type="caution">
    <text evidence="1">The sequence shown here is derived from an EMBL/GenBank/DDBJ whole genome shotgun (WGS) entry which is preliminary data.</text>
</comment>
<organism evidence="1 2">
    <name type="scientific">Winogradskyella damuponensis</name>
    <dbReference type="NCBI Taxonomy" id="943939"/>
    <lineage>
        <taxon>Bacteria</taxon>
        <taxon>Pseudomonadati</taxon>
        <taxon>Bacteroidota</taxon>
        <taxon>Flavobacteriia</taxon>
        <taxon>Flavobacteriales</taxon>
        <taxon>Flavobacteriaceae</taxon>
        <taxon>Winogradskyella</taxon>
    </lineage>
</organism>
<dbReference type="InterPro" id="IPR011006">
    <property type="entry name" value="CheY-like_superfamily"/>
</dbReference>
<sequence>MQDQSDKLCFKTESARDCETAHQKIQSYSAAKPLDLVILDLSLPPAPQLNLYSGDDLGVCIRGQFPNTKILVITSYTNSHRIRQTINAYNPLGFLNKQDVGFSNYISAINKVLFGETHYSKTIINAIKQKSLNNIQLDAYDVIILKELANGSNMRDLLKLVHLSKSAIDKRKRLLKRKFNIESNSDRDLVLAARTNGFI</sequence>
<accession>A0ABP8CJL9</accession>
<proteinExistence type="predicted"/>
<keyword evidence="2" id="KW-1185">Reference proteome</keyword>
<evidence type="ECO:0000313" key="2">
    <source>
        <dbReference type="Proteomes" id="UP001501682"/>
    </source>
</evidence>
<evidence type="ECO:0000313" key="1">
    <source>
        <dbReference type="EMBL" id="GAA4240147.1"/>
    </source>
</evidence>
<dbReference type="EMBL" id="BAABCB010000002">
    <property type="protein sequence ID" value="GAA4240147.1"/>
    <property type="molecule type" value="Genomic_DNA"/>
</dbReference>
<reference evidence="2" key="1">
    <citation type="journal article" date="2019" name="Int. J. Syst. Evol. Microbiol.">
        <title>The Global Catalogue of Microorganisms (GCM) 10K type strain sequencing project: providing services to taxonomists for standard genome sequencing and annotation.</title>
        <authorList>
            <consortium name="The Broad Institute Genomics Platform"/>
            <consortium name="The Broad Institute Genome Sequencing Center for Infectious Disease"/>
            <person name="Wu L."/>
            <person name="Ma J."/>
        </authorList>
    </citation>
    <scope>NUCLEOTIDE SEQUENCE [LARGE SCALE GENOMIC DNA]</scope>
    <source>
        <strain evidence="2">JCM 17633</strain>
    </source>
</reference>
<gene>
    <name evidence="1" type="ORF">GCM10022292_01420</name>
</gene>
<dbReference type="SUPFAM" id="SSF52172">
    <property type="entry name" value="CheY-like"/>
    <property type="match status" value="1"/>
</dbReference>
<name>A0ABP8CJL9_9FLAO</name>